<dbReference type="EMBL" id="RAWB01000167">
    <property type="protein sequence ID" value="RKH57993.1"/>
    <property type="molecule type" value="Genomic_DNA"/>
</dbReference>
<sequence>MRRTRPWNRPLGRRRPAHPNEPSLWAANAAATTDPRDCDTERYLGLPQEHADACANIGKLRVHGTADDNVLFFHTPRLSDPLLSARYQVFAAASASSKSRTLTRITASQLMGPTTSKTRPWPAVASTMPARGVATPCSPASCSRRAGRRHSGRSRRSAR</sequence>
<proteinExistence type="predicted"/>
<evidence type="ECO:0000313" key="3">
    <source>
        <dbReference type="Proteomes" id="UP000272888"/>
    </source>
</evidence>
<feature type="compositionally biased region" description="Basic residues" evidence="1">
    <location>
        <begin position="145"/>
        <end position="159"/>
    </location>
</feature>
<dbReference type="Proteomes" id="UP000272888">
    <property type="component" value="Unassembled WGS sequence"/>
</dbReference>
<reference evidence="3" key="1">
    <citation type="submission" date="2018-09" db="EMBL/GenBank/DDBJ databases">
        <authorList>
            <person name="Livingstone P.G."/>
            <person name="Whitworth D.E."/>
        </authorList>
    </citation>
    <scope>NUCLEOTIDE SEQUENCE [LARGE SCALE GENOMIC DNA]</scope>
    <source>
        <strain evidence="3">CA051B</strain>
    </source>
</reference>
<accession>A0A3A8PNT7</accession>
<evidence type="ECO:0000256" key="1">
    <source>
        <dbReference type="SAM" id="MobiDB-lite"/>
    </source>
</evidence>
<organism evidence="2 3">
    <name type="scientific">Corallococcus llansteffanensis</name>
    <dbReference type="NCBI Taxonomy" id="2316731"/>
    <lineage>
        <taxon>Bacteria</taxon>
        <taxon>Pseudomonadati</taxon>
        <taxon>Myxococcota</taxon>
        <taxon>Myxococcia</taxon>
        <taxon>Myxococcales</taxon>
        <taxon>Cystobacterineae</taxon>
        <taxon>Myxococcaceae</taxon>
        <taxon>Corallococcus</taxon>
    </lineage>
</organism>
<feature type="region of interest" description="Disordered" evidence="1">
    <location>
        <begin position="111"/>
        <end position="159"/>
    </location>
</feature>
<protein>
    <submittedName>
        <fullName evidence="2">Uncharacterized protein</fullName>
    </submittedName>
</protein>
<comment type="caution">
    <text evidence="2">The sequence shown here is derived from an EMBL/GenBank/DDBJ whole genome shotgun (WGS) entry which is preliminary data.</text>
</comment>
<evidence type="ECO:0000313" key="2">
    <source>
        <dbReference type="EMBL" id="RKH57993.1"/>
    </source>
</evidence>
<gene>
    <name evidence="2" type="ORF">D7V93_17510</name>
</gene>
<feature type="compositionally biased region" description="Basic residues" evidence="1">
    <location>
        <begin position="1"/>
        <end position="17"/>
    </location>
</feature>
<feature type="region of interest" description="Disordered" evidence="1">
    <location>
        <begin position="1"/>
        <end position="22"/>
    </location>
</feature>
<name>A0A3A8PNT7_9BACT</name>
<dbReference type="AlphaFoldDB" id="A0A3A8PNT7"/>
<keyword evidence="3" id="KW-1185">Reference proteome</keyword>